<dbReference type="SUPFAM" id="SSF52141">
    <property type="entry name" value="Uracil-DNA glycosylase-like"/>
    <property type="match status" value="1"/>
</dbReference>
<organism evidence="2 3">
    <name type="scientific">Zymomonas mobilis subsp. mobilis (strain ATCC 31821 / ZM4 / CP4)</name>
    <dbReference type="NCBI Taxonomy" id="264203"/>
    <lineage>
        <taxon>Bacteria</taxon>
        <taxon>Pseudomonadati</taxon>
        <taxon>Pseudomonadota</taxon>
        <taxon>Alphaproteobacteria</taxon>
        <taxon>Sphingomonadales</taxon>
        <taxon>Zymomonadaceae</taxon>
        <taxon>Zymomonas</taxon>
    </lineage>
</organism>
<dbReference type="Proteomes" id="UP000001173">
    <property type="component" value="Chromosome"/>
</dbReference>
<dbReference type="InterPro" id="IPR036895">
    <property type="entry name" value="Uracil-DNA_glycosylase-like_sf"/>
</dbReference>
<dbReference type="SMART" id="SM00987">
    <property type="entry name" value="UreE_C"/>
    <property type="match status" value="1"/>
</dbReference>
<evidence type="ECO:0000313" key="2">
    <source>
        <dbReference type="EMBL" id="AAV90206.2"/>
    </source>
</evidence>
<proteinExistence type="predicted"/>
<feature type="domain" description="Uracil-DNA glycosylase-like" evidence="1">
    <location>
        <begin position="10"/>
        <end position="162"/>
    </location>
</feature>
<keyword evidence="3" id="KW-1185">Reference proteome</keyword>
<evidence type="ECO:0000259" key="1">
    <source>
        <dbReference type="SMART" id="SM00986"/>
    </source>
</evidence>
<dbReference type="eggNOG" id="COG3663">
    <property type="taxonomic scope" value="Bacteria"/>
</dbReference>
<accession>D2YW29</accession>
<dbReference type="KEGG" id="zmo:ZMO1582"/>
<dbReference type="InterPro" id="IPR026353">
    <property type="entry name" value="Hypoxan-DNA_Glyclase"/>
</dbReference>
<dbReference type="EMBL" id="AE008692">
    <property type="protein sequence ID" value="AAV90206.2"/>
    <property type="molecule type" value="Genomic_DNA"/>
</dbReference>
<dbReference type="AlphaFoldDB" id="D2YW29"/>
<dbReference type="Pfam" id="PF03167">
    <property type="entry name" value="UDG"/>
    <property type="match status" value="1"/>
</dbReference>
<reference evidence="2 3" key="1">
    <citation type="journal article" date="2005" name="Nat. Biotechnol.">
        <title>The genome sequence of the ethanologenic bacterium Zymomonas mobilis ZM4.</title>
        <authorList>
            <person name="Seo J.S."/>
            <person name="Chong H."/>
            <person name="Park H.S."/>
            <person name="Yoon K.O."/>
            <person name="Jung C."/>
            <person name="Kim J.J."/>
            <person name="Hong J.H."/>
            <person name="Kim H."/>
            <person name="Kim J.H."/>
            <person name="Kil J.I."/>
            <person name="Park C.J."/>
            <person name="Oh H.M."/>
            <person name="Lee J.S."/>
            <person name="Jin S.J."/>
            <person name="Um H.W."/>
            <person name="Lee H.J."/>
            <person name="Oh S.J."/>
            <person name="Kim J.Y."/>
            <person name="Kang H.L."/>
            <person name="Lee S.Y."/>
            <person name="Lee K.J."/>
            <person name="Kang H.S."/>
        </authorList>
    </citation>
    <scope>NUCLEOTIDE SEQUENCE [LARGE SCALE GENOMIC DNA]</scope>
    <source>
        <strain evidence="3">ATCC 31821 / ZM4 / CP4</strain>
    </source>
</reference>
<dbReference type="Gene3D" id="3.40.470.10">
    <property type="entry name" value="Uracil-DNA glycosylase-like domain"/>
    <property type="match status" value="1"/>
</dbReference>
<reference evidence="2 3" key="2">
    <citation type="journal article" date="2009" name="Nat. Biotechnol.">
        <title>Improved genome annotation for Zymomonas mobilis.</title>
        <authorList>
            <person name="Yang S."/>
            <person name="Pappas K.M."/>
            <person name="Hauser L.J."/>
            <person name="Land M.L."/>
            <person name="Chen G.L."/>
            <person name="Hurst G.B."/>
            <person name="Pan C."/>
            <person name="Kouvelis V.N."/>
            <person name="Typas M.A."/>
            <person name="Pelletier D.A."/>
            <person name="Klingeman D.M."/>
            <person name="Chang Y.J."/>
            <person name="Samatova N.F."/>
            <person name="Brown S.D."/>
        </authorList>
    </citation>
    <scope>NUCLEOTIDE SEQUENCE [LARGE SCALE GENOMIC DNA]</scope>
    <source>
        <strain evidence="3">ATCC 31821 / ZM4 / CP4</strain>
    </source>
</reference>
<sequence>MADPMLRCFAPVTNINSRLLILGSLPGVASLEKAQYYGHPRNQFWRLMSDIIGEDIESAAYPERLEGLLRHHIGLWDVIGTAKRQGSLDSNIKEVSPNPLGDLIGKLPNLKALAFNGQKAAQLGIKELQKIGAKLPYYILPSTSPAHAVAYDVKKAAWIKLQEIISN</sequence>
<gene>
    <name evidence="2" type="ordered locus">ZMO1582</name>
</gene>
<dbReference type="InterPro" id="IPR005122">
    <property type="entry name" value="Uracil-DNA_glycosylase-like"/>
</dbReference>
<dbReference type="CDD" id="cd10032">
    <property type="entry name" value="UDG-F6_HDG"/>
    <property type="match status" value="1"/>
</dbReference>
<dbReference type="NCBIfam" id="TIGR04274">
    <property type="entry name" value="hypoxanDNAglyco"/>
    <property type="match status" value="1"/>
</dbReference>
<evidence type="ECO:0000313" key="3">
    <source>
        <dbReference type="Proteomes" id="UP000001173"/>
    </source>
</evidence>
<dbReference type="SMART" id="SM00986">
    <property type="entry name" value="UDG"/>
    <property type="match status" value="1"/>
</dbReference>
<name>D2YW29_ZYMMO</name>
<dbReference type="STRING" id="264203.ZMO1582"/>
<protein>
    <submittedName>
        <fullName evidence="2">Uracil-DNA glycosylase superfamily</fullName>
    </submittedName>
</protein>
<dbReference type="HOGENOM" id="CLU_094865_1_0_5"/>